<evidence type="ECO:0000259" key="18">
    <source>
        <dbReference type="PROSITE" id="PS50109"/>
    </source>
</evidence>
<feature type="region of interest" description="Disordered" evidence="16">
    <location>
        <begin position="1"/>
        <end position="36"/>
    </location>
</feature>
<dbReference type="GO" id="GO:0046983">
    <property type="term" value="F:protein dimerization activity"/>
    <property type="evidence" value="ECO:0007669"/>
    <property type="project" value="InterPro"/>
</dbReference>
<dbReference type="RefSeq" id="WP_083339953.1">
    <property type="nucleotide sequence ID" value="NZ_CP018863.1"/>
</dbReference>
<feature type="domain" description="Histidine kinase" evidence="18">
    <location>
        <begin position="358"/>
        <end position="467"/>
    </location>
</feature>
<evidence type="ECO:0000256" key="14">
    <source>
        <dbReference type="ARBA" id="ARBA00024827"/>
    </source>
</evidence>
<dbReference type="GO" id="GO:0051539">
    <property type="term" value="F:4 iron, 4 sulfur cluster binding"/>
    <property type="evidence" value="ECO:0007669"/>
    <property type="project" value="UniProtKB-KW"/>
</dbReference>
<dbReference type="InterPro" id="IPR036890">
    <property type="entry name" value="HATPase_C_sf"/>
</dbReference>
<dbReference type="GO" id="GO:0000155">
    <property type="term" value="F:phosphorelay sensor kinase activity"/>
    <property type="evidence" value="ECO:0007669"/>
    <property type="project" value="InterPro"/>
</dbReference>
<dbReference type="PANTHER" id="PTHR24421:SF62">
    <property type="entry name" value="SENSORY TRANSDUCTION HISTIDINE KINASE"/>
    <property type="match status" value="1"/>
</dbReference>
<dbReference type="CDD" id="cd16917">
    <property type="entry name" value="HATPase_UhpB-NarQ-NarX-like"/>
    <property type="match status" value="1"/>
</dbReference>
<evidence type="ECO:0000256" key="9">
    <source>
        <dbReference type="ARBA" id="ARBA00022723"/>
    </source>
</evidence>
<keyword evidence="13" id="KW-0411">Iron-sulfur</keyword>
<dbReference type="Proteomes" id="UP000181917">
    <property type="component" value="Unassembled WGS sequence"/>
</dbReference>
<dbReference type="EC" id="2.7.13.3" evidence="4"/>
<evidence type="ECO:0000256" key="4">
    <source>
        <dbReference type="ARBA" id="ARBA00012438"/>
    </source>
</evidence>
<feature type="transmembrane region" description="Helical" evidence="17">
    <location>
        <begin position="181"/>
        <end position="204"/>
    </location>
</feature>
<dbReference type="SUPFAM" id="SSF55874">
    <property type="entry name" value="ATPase domain of HSP90 chaperone/DNA topoisomerase II/histidine kinase"/>
    <property type="match status" value="1"/>
</dbReference>
<dbReference type="GO" id="GO:0046872">
    <property type="term" value="F:metal ion binding"/>
    <property type="evidence" value="ECO:0007669"/>
    <property type="project" value="UniProtKB-KW"/>
</dbReference>
<evidence type="ECO:0000256" key="17">
    <source>
        <dbReference type="SAM" id="Phobius"/>
    </source>
</evidence>
<feature type="transmembrane region" description="Helical" evidence="17">
    <location>
        <begin position="154"/>
        <end position="175"/>
    </location>
</feature>
<dbReference type="Pfam" id="PF07730">
    <property type="entry name" value="HisKA_3"/>
    <property type="match status" value="1"/>
</dbReference>
<dbReference type="PRINTS" id="PR00344">
    <property type="entry name" value="BCTRLSENSOR"/>
</dbReference>
<protein>
    <recommendedName>
        <fullName evidence="5">Oxygen sensor histidine kinase NreB</fullName>
        <ecNumber evidence="4">2.7.13.3</ecNumber>
    </recommendedName>
    <alternativeName>
        <fullName evidence="15">Nitrogen regulation protein B</fullName>
    </alternativeName>
</protein>
<evidence type="ECO:0000256" key="6">
    <source>
        <dbReference type="ARBA" id="ARBA00022485"/>
    </source>
</evidence>
<dbReference type="GO" id="GO:0005737">
    <property type="term" value="C:cytoplasm"/>
    <property type="evidence" value="ECO:0007669"/>
    <property type="project" value="UniProtKB-SubCell"/>
</dbReference>
<dbReference type="STRING" id="37928.SAMN04489742_2218"/>
<evidence type="ECO:0000256" key="16">
    <source>
        <dbReference type="SAM" id="MobiDB-lite"/>
    </source>
</evidence>
<evidence type="ECO:0000256" key="8">
    <source>
        <dbReference type="ARBA" id="ARBA00022679"/>
    </source>
</evidence>
<feature type="transmembrane region" description="Helical" evidence="17">
    <location>
        <begin position="52"/>
        <end position="71"/>
    </location>
</feature>
<sequence length="474" mass="50086">MSVPTEPAETGAWFEPESGPGLAEAGQPGRKPAASGPVQPSAGALVLRVLRIGLHTGFAGLLAFAVVLTLINAPHAPLSWLALLLGILLAGVYLAGTIVEKRHSTTGTGPDPRRYGAAWLALVTVIWVALAAVSGNFVWLAFPLFFLHLHVLKTAHAVFAVAMLTGVVILSQWWHNGRLEPAMLIGPMVGAVFAVFMAMAYRALYLDGENQRRALAELRRTRAELAQSQHDAGVLAERGRLAREIHDTLAQGLSSIVLVARGAATALDAGDTATAAERIRLAQSTASENLAEARSFIRGLSSPQLEPREDGASALADSLARLCAATERQAAARGDQLRCRFNLDGDTVRLPAPYEVTLLRAAQASLANVLAHAKARTAVVSLGFLDEDVTLDIYDDGVGFDPSKYDGGTDFGLPAAATRGERDRDDDGGGFGLLSLRERVAALNGRLDLESAPGEGTVVAIRLPLRTGVGEEQE</sequence>
<dbReference type="InterPro" id="IPR004358">
    <property type="entry name" value="Sig_transdc_His_kin-like_C"/>
</dbReference>
<keyword evidence="7" id="KW-0963">Cytoplasm</keyword>
<evidence type="ECO:0000256" key="7">
    <source>
        <dbReference type="ARBA" id="ARBA00022490"/>
    </source>
</evidence>
<proteinExistence type="predicted"/>
<dbReference type="Pfam" id="PF02518">
    <property type="entry name" value="HATPase_c"/>
    <property type="match status" value="1"/>
</dbReference>
<gene>
    <name evidence="19" type="ORF">SAMN04489742_2218</name>
</gene>
<accession>A0A1H1D2S3</accession>
<evidence type="ECO:0000313" key="19">
    <source>
        <dbReference type="EMBL" id="SDQ70458.1"/>
    </source>
</evidence>
<dbReference type="EMBL" id="FNKH01000002">
    <property type="protein sequence ID" value="SDQ70458.1"/>
    <property type="molecule type" value="Genomic_DNA"/>
</dbReference>
<name>A0A1H1D2S3_9MICC</name>
<evidence type="ECO:0000256" key="10">
    <source>
        <dbReference type="ARBA" id="ARBA00022777"/>
    </source>
</evidence>
<comment type="subcellular location">
    <subcellularLocation>
        <location evidence="3">Cytoplasm</location>
    </subcellularLocation>
</comment>
<dbReference type="InterPro" id="IPR003594">
    <property type="entry name" value="HATPase_dom"/>
</dbReference>
<keyword evidence="20" id="KW-1185">Reference proteome</keyword>
<evidence type="ECO:0000256" key="3">
    <source>
        <dbReference type="ARBA" id="ARBA00004496"/>
    </source>
</evidence>
<feature type="transmembrane region" description="Helical" evidence="17">
    <location>
        <begin position="119"/>
        <end position="142"/>
    </location>
</feature>
<evidence type="ECO:0000256" key="13">
    <source>
        <dbReference type="ARBA" id="ARBA00023014"/>
    </source>
</evidence>
<comment type="cofactor">
    <cofactor evidence="2">
        <name>[4Fe-4S] cluster</name>
        <dbReference type="ChEBI" id="CHEBI:49883"/>
    </cofactor>
</comment>
<dbReference type="InterPro" id="IPR050482">
    <property type="entry name" value="Sensor_HK_TwoCompSys"/>
</dbReference>
<dbReference type="InterPro" id="IPR017205">
    <property type="entry name" value="Sig_transdc_His_kinase_ChrS"/>
</dbReference>
<reference evidence="19 20" key="1">
    <citation type="submission" date="2016-10" db="EMBL/GenBank/DDBJ databases">
        <authorList>
            <person name="de Groot N.N."/>
        </authorList>
    </citation>
    <scope>NUCLEOTIDE SEQUENCE [LARGE SCALE GENOMIC DNA]</scope>
    <source>
        <strain evidence="19 20">DSM 20117</strain>
    </source>
</reference>
<dbReference type="InterPro" id="IPR011712">
    <property type="entry name" value="Sig_transdc_His_kin_sub3_dim/P"/>
</dbReference>
<evidence type="ECO:0000256" key="2">
    <source>
        <dbReference type="ARBA" id="ARBA00001966"/>
    </source>
</evidence>
<keyword evidence="6" id="KW-0004">4Fe-4S</keyword>
<dbReference type="Gene3D" id="1.20.5.1930">
    <property type="match status" value="1"/>
</dbReference>
<dbReference type="PIRSF" id="PIRSF037434">
    <property type="entry name" value="STHK_ChrS"/>
    <property type="match status" value="1"/>
</dbReference>
<dbReference type="AlphaFoldDB" id="A0A1H1D2S3"/>
<dbReference type="PROSITE" id="PS50109">
    <property type="entry name" value="HIS_KIN"/>
    <property type="match status" value="1"/>
</dbReference>
<keyword evidence="11" id="KW-0408">Iron</keyword>
<evidence type="ECO:0000256" key="1">
    <source>
        <dbReference type="ARBA" id="ARBA00000085"/>
    </source>
</evidence>
<evidence type="ECO:0000256" key="15">
    <source>
        <dbReference type="ARBA" id="ARBA00030800"/>
    </source>
</evidence>
<dbReference type="InterPro" id="IPR005467">
    <property type="entry name" value="His_kinase_dom"/>
</dbReference>
<keyword evidence="10 19" id="KW-0418">Kinase</keyword>
<keyword evidence="17" id="KW-1133">Transmembrane helix</keyword>
<comment type="catalytic activity">
    <reaction evidence="1">
        <text>ATP + protein L-histidine = ADP + protein N-phospho-L-histidine.</text>
        <dbReference type="EC" id="2.7.13.3"/>
    </reaction>
</comment>
<keyword evidence="8" id="KW-0808">Transferase</keyword>
<evidence type="ECO:0000256" key="12">
    <source>
        <dbReference type="ARBA" id="ARBA00023012"/>
    </source>
</evidence>
<comment type="function">
    <text evidence="14">Member of the two-component regulatory system NreB/NreC involved in the control of dissimilatory nitrate/nitrite reduction in response to oxygen. NreB functions as a direct oxygen sensor histidine kinase which is autophosphorylated, in the absence of oxygen, probably at the conserved histidine residue, and transfers its phosphate group probably to a conserved aspartate residue of NreC. NreB/NreC activates the expression of the nitrate (narGHJI) and nitrite (nir) reductase operons, as well as the putative nitrate transporter gene narT.</text>
</comment>
<keyword evidence="9" id="KW-0479">Metal-binding</keyword>
<dbReference type="PANTHER" id="PTHR24421">
    <property type="entry name" value="NITRATE/NITRITE SENSOR PROTEIN NARX-RELATED"/>
    <property type="match status" value="1"/>
</dbReference>
<dbReference type="GO" id="GO:0016020">
    <property type="term" value="C:membrane"/>
    <property type="evidence" value="ECO:0007669"/>
    <property type="project" value="InterPro"/>
</dbReference>
<evidence type="ECO:0000256" key="11">
    <source>
        <dbReference type="ARBA" id="ARBA00023004"/>
    </source>
</evidence>
<keyword evidence="12" id="KW-0902">Two-component regulatory system</keyword>
<feature type="transmembrane region" description="Helical" evidence="17">
    <location>
        <begin position="78"/>
        <end position="99"/>
    </location>
</feature>
<organism evidence="19 20">
    <name type="scientific">Crystallibacter crystallopoietes</name>
    <dbReference type="NCBI Taxonomy" id="37928"/>
    <lineage>
        <taxon>Bacteria</taxon>
        <taxon>Bacillati</taxon>
        <taxon>Actinomycetota</taxon>
        <taxon>Actinomycetes</taxon>
        <taxon>Micrococcales</taxon>
        <taxon>Micrococcaceae</taxon>
        <taxon>Crystallibacter</taxon>
    </lineage>
</organism>
<dbReference type="OrthoDB" id="144293at2"/>
<keyword evidence="17" id="KW-0812">Transmembrane</keyword>
<keyword evidence="17" id="KW-0472">Membrane</keyword>
<evidence type="ECO:0000313" key="20">
    <source>
        <dbReference type="Proteomes" id="UP000181917"/>
    </source>
</evidence>
<dbReference type="Gene3D" id="3.30.565.10">
    <property type="entry name" value="Histidine kinase-like ATPase, C-terminal domain"/>
    <property type="match status" value="1"/>
</dbReference>
<evidence type="ECO:0000256" key="5">
    <source>
        <dbReference type="ARBA" id="ARBA00017322"/>
    </source>
</evidence>